<reference evidence="1 2" key="2">
    <citation type="journal article" date="2011" name="PLoS Genet.">
        <title>Caenorhabditis briggsae recombinant inbred line genotypes reveal inter-strain incompatibility and the evolution of recombination.</title>
        <authorList>
            <person name="Ross J.A."/>
            <person name="Koboldt D.C."/>
            <person name="Staisch J.E."/>
            <person name="Chamberlin H.M."/>
            <person name="Gupta B.P."/>
            <person name="Miller R.D."/>
            <person name="Baird S.E."/>
            <person name="Haag E.S."/>
        </authorList>
    </citation>
    <scope>NUCLEOTIDE SEQUENCE [LARGE SCALE GENOMIC DNA]</scope>
    <source>
        <strain evidence="1 2">AF16</strain>
    </source>
</reference>
<protein>
    <submittedName>
        <fullName evidence="1">Protein CBG27474</fullName>
    </submittedName>
</protein>
<dbReference type="InParanoid" id="B6IEZ0"/>
<evidence type="ECO:0000313" key="2">
    <source>
        <dbReference type="Proteomes" id="UP000008549"/>
    </source>
</evidence>
<dbReference type="KEGG" id="cbr:CBG_27474"/>
<sequence length="48" mass="5982">MFFFLKKKHTHYLEKTSKRCIFWRKLDCRFLEKKNSQLLEKDVVVCES</sequence>
<accession>B6IEZ0</accession>
<organism evidence="1 2">
    <name type="scientific">Caenorhabditis briggsae</name>
    <dbReference type="NCBI Taxonomy" id="6238"/>
    <lineage>
        <taxon>Eukaryota</taxon>
        <taxon>Metazoa</taxon>
        <taxon>Ecdysozoa</taxon>
        <taxon>Nematoda</taxon>
        <taxon>Chromadorea</taxon>
        <taxon>Rhabditida</taxon>
        <taxon>Rhabditina</taxon>
        <taxon>Rhabditomorpha</taxon>
        <taxon>Rhabditoidea</taxon>
        <taxon>Rhabditidae</taxon>
        <taxon>Peloderinae</taxon>
        <taxon>Caenorhabditis</taxon>
    </lineage>
</organism>
<reference evidence="1 2" key="1">
    <citation type="journal article" date="2003" name="PLoS Biol.">
        <title>The genome sequence of Caenorhabditis briggsae: a platform for comparative genomics.</title>
        <authorList>
            <person name="Stein L.D."/>
            <person name="Bao Z."/>
            <person name="Blasiar D."/>
            <person name="Blumenthal T."/>
            <person name="Brent M.R."/>
            <person name="Chen N."/>
            <person name="Chinwalla A."/>
            <person name="Clarke L."/>
            <person name="Clee C."/>
            <person name="Coghlan A."/>
            <person name="Coulson A."/>
            <person name="D'Eustachio P."/>
            <person name="Fitch D.H."/>
            <person name="Fulton L.A."/>
            <person name="Fulton R.E."/>
            <person name="Griffiths-Jones S."/>
            <person name="Harris T.W."/>
            <person name="Hillier L.W."/>
            <person name="Kamath R."/>
            <person name="Kuwabara P.E."/>
            <person name="Mardis E.R."/>
            <person name="Marra M.A."/>
            <person name="Miner T.L."/>
            <person name="Minx P."/>
            <person name="Mullikin J.C."/>
            <person name="Plumb R.W."/>
            <person name="Rogers J."/>
            <person name="Schein J.E."/>
            <person name="Sohrmann M."/>
            <person name="Spieth J."/>
            <person name="Stajich J.E."/>
            <person name="Wei C."/>
            <person name="Willey D."/>
            <person name="Wilson R.K."/>
            <person name="Durbin R."/>
            <person name="Waterston R.H."/>
        </authorList>
    </citation>
    <scope>NUCLEOTIDE SEQUENCE [LARGE SCALE GENOMIC DNA]</scope>
    <source>
        <strain evidence="1 2">AF16</strain>
    </source>
</reference>
<dbReference type="Proteomes" id="UP000008549">
    <property type="component" value="Unassembled WGS sequence"/>
</dbReference>
<keyword evidence="2" id="KW-1185">Reference proteome</keyword>
<evidence type="ECO:0000313" key="1">
    <source>
        <dbReference type="EMBL" id="CAR98470.1"/>
    </source>
</evidence>
<dbReference type="AlphaFoldDB" id="B6IEZ0"/>
<name>B6IEZ0_CAEBR</name>
<proteinExistence type="predicted"/>
<dbReference type="EMBL" id="HE601451">
    <property type="protein sequence ID" value="CAR98470.1"/>
    <property type="molecule type" value="Genomic_DNA"/>
</dbReference>
<dbReference type="CTD" id="68918927"/>
<dbReference type="GeneID" id="68918927"/>
<dbReference type="RefSeq" id="XP_045098043.1">
    <property type="nucleotide sequence ID" value="XM_045238966.1"/>
</dbReference>
<dbReference type="HOGENOM" id="CLU_3160436_0_0_1"/>
<gene>
    <name evidence="1" type="ORF">CBG27474</name>
    <name evidence="1" type="ORF">CBG_27474</name>
</gene>